<dbReference type="EMBL" id="CP083685">
    <property type="protein sequence ID" value="UYU92000.1"/>
    <property type="molecule type" value="Genomic_DNA"/>
</dbReference>
<evidence type="ECO:0000313" key="1">
    <source>
        <dbReference type="EMBL" id="UYU68694.1"/>
    </source>
</evidence>
<accession>A0AA46Z0I2</accession>
<dbReference type="RefSeq" id="WP_153882650.1">
    <property type="nucleotide sequence ID" value="NZ_CAXSMB010000027.1"/>
</dbReference>
<dbReference type="Proteomes" id="UP001162960">
    <property type="component" value="Chromosome"/>
</dbReference>
<evidence type="ECO:0000313" key="5">
    <source>
        <dbReference type="Proteomes" id="UP001156218"/>
    </source>
</evidence>
<evidence type="ECO:0000313" key="2">
    <source>
        <dbReference type="EMBL" id="UYU73975.1"/>
    </source>
</evidence>
<name>A0AA46Z0I2_BACT4</name>
<gene>
    <name evidence="2" type="ORF">KQP59_13040</name>
    <name evidence="1" type="ORF">KQP68_10635</name>
    <name evidence="3" type="ORF">KQP74_05010</name>
</gene>
<dbReference type="Proteomes" id="UP001156216">
    <property type="component" value="Chromosome"/>
</dbReference>
<dbReference type="EMBL" id="CP083681">
    <property type="protein sequence ID" value="UYU73975.1"/>
    <property type="molecule type" value="Genomic_DNA"/>
</dbReference>
<sequence length="53" mass="6042">MDYYMLLQAAGGESDKNVEKVKKEVTSFNTTCFAKALMWVLGEMFEGNANWML</sequence>
<dbReference type="Proteomes" id="UP001156218">
    <property type="component" value="Chromosome"/>
</dbReference>
<evidence type="ECO:0000313" key="3">
    <source>
        <dbReference type="EMBL" id="UYU92000.1"/>
    </source>
</evidence>
<organism evidence="2 4">
    <name type="scientific">Bacteroides thetaiotaomicron</name>
    <dbReference type="NCBI Taxonomy" id="818"/>
    <lineage>
        <taxon>Bacteria</taxon>
        <taxon>Pseudomonadati</taxon>
        <taxon>Bacteroidota</taxon>
        <taxon>Bacteroidia</taxon>
        <taxon>Bacteroidales</taxon>
        <taxon>Bacteroidaceae</taxon>
        <taxon>Bacteroides</taxon>
    </lineage>
</organism>
<evidence type="ECO:0000313" key="4">
    <source>
        <dbReference type="Proteomes" id="UP001156216"/>
    </source>
</evidence>
<dbReference type="AlphaFoldDB" id="A0AA46Z0I2"/>
<dbReference type="EMBL" id="CP083680">
    <property type="protein sequence ID" value="UYU68694.1"/>
    <property type="molecule type" value="Genomic_DNA"/>
</dbReference>
<reference evidence="2 5" key="1">
    <citation type="submission" date="2021-06" db="EMBL/GenBank/DDBJ databases">
        <title>Interrogation of the integrated mobile genetic elements in gut-associated Bacteroides with a consensus prediction approach.</title>
        <authorList>
            <person name="Campbell D.E."/>
            <person name="Leigh J.R."/>
            <person name="Kim T."/>
            <person name="England W."/>
            <person name="Whitaker R.J."/>
            <person name="Degnan P.H."/>
        </authorList>
    </citation>
    <scope>NUCLEOTIDE SEQUENCE</scope>
    <source>
        <strain evidence="3">VPI-3443</strain>
        <strain evidence="2">VPI-BTDOT2</strain>
        <strain evidence="1 5">WAL8669</strain>
    </source>
</reference>
<proteinExistence type="predicted"/>
<protein>
    <submittedName>
        <fullName evidence="2">Uncharacterized protein</fullName>
    </submittedName>
</protein>